<dbReference type="Gene3D" id="3.40.50.720">
    <property type="entry name" value="NAD(P)-binding Rossmann-like Domain"/>
    <property type="match status" value="1"/>
</dbReference>
<proteinExistence type="predicted"/>
<feature type="region of interest" description="Disordered" evidence="1">
    <location>
        <begin position="1"/>
        <end position="21"/>
    </location>
</feature>
<dbReference type="InterPro" id="IPR001509">
    <property type="entry name" value="Epimerase_deHydtase"/>
</dbReference>
<accession>A0AA37QDY7</accession>
<evidence type="ECO:0000256" key="1">
    <source>
        <dbReference type="SAM" id="MobiDB-lite"/>
    </source>
</evidence>
<feature type="domain" description="NAD-dependent epimerase/dehydratase" evidence="2">
    <location>
        <begin position="55"/>
        <end position="223"/>
    </location>
</feature>
<dbReference type="Pfam" id="PF01370">
    <property type="entry name" value="Epimerase"/>
    <property type="match status" value="1"/>
</dbReference>
<name>A0AA37QDY7_9BACT</name>
<sequence>MTDPTARAPDAPAAPDAPMEVAPPATLDALEERLSRPTGGVRAVLGRYQGDVVLLGAGGKMGLSLARMVRRALDELGGVQADRRVVAVSRFGDPVARRAFDAAGVETIAADLLDRRAVAALPDAPLVVYMAGLKFGTADAPARMWATNTVAPLLAAERYARSRIVAFSTGNVYPRTAAPGRGAAEDHPLTPAGEYANACVARERVLEWACERSATPLALVRLSYAVDLRYGVLVDIAQKVLRREPVDVRTGWVNVIWQGDANAQALQAFARCDVPAFAINVTGPDALPVAEIARRFGQRFKRQPVMVGLVAPDALLSDTSLAQRLFGPPTVPTARLIDWVGAWLEAGNPTLGRPTKFEVRDGKY</sequence>
<organism evidence="3 4">
    <name type="scientific">Roseisolibacter agri</name>
    <dbReference type="NCBI Taxonomy" id="2014610"/>
    <lineage>
        <taxon>Bacteria</taxon>
        <taxon>Pseudomonadati</taxon>
        <taxon>Gemmatimonadota</taxon>
        <taxon>Gemmatimonadia</taxon>
        <taxon>Gemmatimonadales</taxon>
        <taxon>Gemmatimonadaceae</taxon>
        <taxon>Roseisolibacter</taxon>
    </lineage>
</organism>
<evidence type="ECO:0000313" key="3">
    <source>
        <dbReference type="EMBL" id="GLC23993.1"/>
    </source>
</evidence>
<evidence type="ECO:0000259" key="2">
    <source>
        <dbReference type="Pfam" id="PF01370"/>
    </source>
</evidence>
<keyword evidence="4" id="KW-1185">Reference proteome</keyword>
<protein>
    <submittedName>
        <fullName evidence="3">Epimerase</fullName>
    </submittedName>
</protein>
<evidence type="ECO:0000313" key="4">
    <source>
        <dbReference type="Proteomes" id="UP001161325"/>
    </source>
</evidence>
<dbReference type="RefSeq" id="WP_284348440.1">
    <property type="nucleotide sequence ID" value="NZ_BRXS01000001.1"/>
</dbReference>
<dbReference type="InterPro" id="IPR036291">
    <property type="entry name" value="NAD(P)-bd_dom_sf"/>
</dbReference>
<gene>
    <name evidence="3" type="ORF">rosag_05060</name>
</gene>
<dbReference type="Proteomes" id="UP001161325">
    <property type="component" value="Unassembled WGS sequence"/>
</dbReference>
<dbReference type="EMBL" id="BRXS01000001">
    <property type="protein sequence ID" value="GLC23993.1"/>
    <property type="molecule type" value="Genomic_DNA"/>
</dbReference>
<reference evidence="3" key="1">
    <citation type="submission" date="2022-08" db="EMBL/GenBank/DDBJ databases">
        <title>Draft genome sequencing of Roseisolibacter agri AW1220.</title>
        <authorList>
            <person name="Tobiishi Y."/>
            <person name="Tonouchi A."/>
        </authorList>
    </citation>
    <scope>NUCLEOTIDE SEQUENCE</scope>
    <source>
        <strain evidence="3">AW1220</strain>
    </source>
</reference>
<comment type="caution">
    <text evidence="3">The sequence shown here is derived from an EMBL/GenBank/DDBJ whole genome shotgun (WGS) entry which is preliminary data.</text>
</comment>
<dbReference type="SUPFAM" id="SSF51735">
    <property type="entry name" value="NAD(P)-binding Rossmann-fold domains"/>
    <property type="match status" value="1"/>
</dbReference>
<dbReference type="AlphaFoldDB" id="A0AA37QDY7"/>